<proteinExistence type="predicted"/>
<comment type="caution">
    <text evidence="1">The sequence shown here is derived from an EMBL/GenBank/DDBJ whole genome shotgun (WGS) entry which is preliminary data.</text>
</comment>
<evidence type="ECO:0000313" key="2">
    <source>
        <dbReference type="Proteomes" id="UP000308705"/>
    </source>
</evidence>
<reference evidence="1 2" key="1">
    <citation type="submission" date="2019-04" db="EMBL/GenBank/DDBJ databases">
        <title>Herbidospora sp. NEAU-GS14.nov., a novel actinomycete isolated from soil.</title>
        <authorList>
            <person name="Han L."/>
        </authorList>
    </citation>
    <scope>NUCLEOTIDE SEQUENCE [LARGE SCALE GENOMIC DNA]</scope>
    <source>
        <strain evidence="1 2">NEAU-GS14</strain>
    </source>
</reference>
<dbReference type="AlphaFoldDB" id="A0A4U3ML83"/>
<dbReference type="EMBL" id="SZQA01000003">
    <property type="protein sequence ID" value="TKK90358.1"/>
    <property type="molecule type" value="Genomic_DNA"/>
</dbReference>
<gene>
    <name evidence="1" type="ORF">FDA94_04955</name>
</gene>
<protein>
    <submittedName>
        <fullName evidence="1">Uncharacterized protein</fullName>
    </submittedName>
</protein>
<dbReference type="OrthoDB" id="3536904at2"/>
<dbReference type="RefSeq" id="WP_137245832.1">
    <property type="nucleotide sequence ID" value="NZ_SZQA01000003.1"/>
</dbReference>
<sequence length="104" mass="12219">MTLLRKAIERFRRPKGSHHLGSSRSARRDRRIDHYTGHQFADELNREHAGWLVIWLTWQREFCAMAQWPVDKPLVVTAATPRELRRAVLEAEMALIRSGVLRPH</sequence>
<evidence type="ECO:0000313" key="1">
    <source>
        <dbReference type="EMBL" id="TKK90358.1"/>
    </source>
</evidence>
<accession>A0A4U3ML83</accession>
<name>A0A4U3ML83_9ACTN</name>
<keyword evidence="2" id="KW-1185">Reference proteome</keyword>
<organism evidence="1 2">
    <name type="scientific">Herbidospora galbida</name>
    <dbReference type="NCBI Taxonomy" id="2575442"/>
    <lineage>
        <taxon>Bacteria</taxon>
        <taxon>Bacillati</taxon>
        <taxon>Actinomycetota</taxon>
        <taxon>Actinomycetes</taxon>
        <taxon>Streptosporangiales</taxon>
        <taxon>Streptosporangiaceae</taxon>
        <taxon>Herbidospora</taxon>
    </lineage>
</organism>
<dbReference type="Proteomes" id="UP000308705">
    <property type="component" value="Unassembled WGS sequence"/>
</dbReference>